<keyword evidence="7" id="KW-1185">Reference proteome</keyword>
<accession>A0ABP3QDL5</accession>
<evidence type="ECO:0000256" key="2">
    <source>
        <dbReference type="ARBA" id="ARBA00022621"/>
    </source>
</evidence>
<keyword evidence="2" id="KW-0813">Transport</keyword>
<comment type="similarity">
    <text evidence="1">Belongs to the hemerythrin family.</text>
</comment>
<keyword evidence="3" id="KW-0479">Metal-binding</keyword>
<dbReference type="InterPro" id="IPR016131">
    <property type="entry name" value="Haemerythrin_Fe_BS"/>
</dbReference>
<feature type="domain" description="Hemerythrin-like" evidence="5">
    <location>
        <begin position="13"/>
        <end position="125"/>
    </location>
</feature>
<evidence type="ECO:0000313" key="6">
    <source>
        <dbReference type="EMBL" id="GAA0586333.1"/>
    </source>
</evidence>
<protein>
    <submittedName>
        <fullName evidence="6">Bacteriohemerythrin</fullName>
    </submittedName>
</protein>
<dbReference type="PANTHER" id="PTHR37164:SF1">
    <property type="entry name" value="BACTERIOHEMERYTHRIN"/>
    <property type="match status" value="1"/>
</dbReference>
<evidence type="ECO:0000256" key="1">
    <source>
        <dbReference type="ARBA" id="ARBA00010587"/>
    </source>
</evidence>
<dbReference type="PANTHER" id="PTHR37164">
    <property type="entry name" value="BACTERIOHEMERYTHRIN"/>
    <property type="match status" value="1"/>
</dbReference>
<dbReference type="PROSITE" id="PS00550">
    <property type="entry name" value="HEMERYTHRINS"/>
    <property type="match status" value="1"/>
</dbReference>
<dbReference type="NCBIfam" id="NF033749">
    <property type="entry name" value="bact_hemeryth"/>
    <property type="match status" value="1"/>
</dbReference>
<dbReference type="InterPro" id="IPR012827">
    <property type="entry name" value="Hemerythrin_metal-bd"/>
</dbReference>
<dbReference type="InterPro" id="IPR050669">
    <property type="entry name" value="Hemerythrin"/>
</dbReference>
<dbReference type="NCBIfam" id="TIGR02481">
    <property type="entry name" value="hemeryth_dom"/>
    <property type="match status" value="1"/>
</dbReference>
<evidence type="ECO:0000313" key="7">
    <source>
        <dbReference type="Proteomes" id="UP001499951"/>
    </source>
</evidence>
<dbReference type="EMBL" id="BAAADD010000012">
    <property type="protein sequence ID" value="GAA0586333.1"/>
    <property type="molecule type" value="Genomic_DNA"/>
</dbReference>
<dbReference type="Gene3D" id="1.20.120.50">
    <property type="entry name" value="Hemerythrin-like"/>
    <property type="match status" value="1"/>
</dbReference>
<dbReference type="Proteomes" id="UP001499951">
    <property type="component" value="Unassembled WGS sequence"/>
</dbReference>
<gene>
    <name evidence="6" type="ORF">GCM10008942_39170</name>
</gene>
<keyword evidence="2" id="KW-0561">Oxygen transport</keyword>
<evidence type="ECO:0000256" key="4">
    <source>
        <dbReference type="ARBA" id="ARBA00023004"/>
    </source>
</evidence>
<dbReference type="InterPro" id="IPR035938">
    <property type="entry name" value="Hemerythrin-like_sf"/>
</dbReference>
<dbReference type="InterPro" id="IPR012312">
    <property type="entry name" value="Hemerythrin-like"/>
</dbReference>
<evidence type="ECO:0000259" key="5">
    <source>
        <dbReference type="Pfam" id="PF01814"/>
    </source>
</evidence>
<evidence type="ECO:0000256" key="3">
    <source>
        <dbReference type="ARBA" id="ARBA00022723"/>
    </source>
</evidence>
<dbReference type="Pfam" id="PF01814">
    <property type="entry name" value="Hemerythrin"/>
    <property type="match status" value="1"/>
</dbReference>
<name>A0ABP3QDL5_9PROT</name>
<proteinExistence type="inferred from homology"/>
<sequence length="134" mass="15605">MALFTWKDEYSTGVVQFDNEHKRLIALINELHTAMMESRSQDVVQDVLKKLVQYTQIHFKHEEDVFARTGYPDAAQHKIQHKKLVEQVMAFNTGREKNACLSIDVLKFLKQWLLEHIEKNDKAYGGFLNSKGIV</sequence>
<organism evidence="6 7">
    <name type="scientific">Rhizomicrobium electricum</name>
    <dbReference type="NCBI Taxonomy" id="480070"/>
    <lineage>
        <taxon>Bacteria</taxon>
        <taxon>Pseudomonadati</taxon>
        <taxon>Pseudomonadota</taxon>
        <taxon>Alphaproteobacteria</taxon>
        <taxon>Micropepsales</taxon>
        <taxon>Micropepsaceae</taxon>
        <taxon>Rhizomicrobium</taxon>
    </lineage>
</organism>
<dbReference type="CDD" id="cd12107">
    <property type="entry name" value="Hemerythrin"/>
    <property type="match status" value="1"/>
</dbReference>
<dbReference type="SUPFAM" id="SSF47188">
    <property type="entry name" value="Hemerythrin-like"/>
    <property type="match status" value="1"/>
</dbReference>
<dbReference type="RefSeq" id="WP_166937268.1">
    <property type="nucleotide sequence ID" value="NZ_BAAADD010000012.1"/>
</dbReference>
<keyword evidence="4" id="KW-0408">Iron</keyword>
<comment type="caution">
    <text evidence="6">The sequence shown here is derived from an EMBL/GenBank/DDBJ whole genome shotgun (WGS) entry which is preliminary data.</text>
</comment>
<reference evidence="7" key="1">
    <citation type="journal article" date="2019" name="Int. J. Syst. Evol. Microbiol.">
        <title>The Global Catalogue of Microorganisms (GCM) 10K type strain sequencing project: providing services to taxonomists for standard genome sequencing and annotation.</title>
        <authorList>
            <consortium name="The Broad Institute Genomics Platform"/>
            <consortium name="The Broad Institute Genome Sequencing Center for Infectious Disease"/>
            <person name="Wu L."/>
            <person name="Ma J."/>
        </authorList>
    </citation>
    <scope>NUCLEOTIDE SEQUENCE [LARGE SCALE GENOMIC DNA]</scope>
    <source>
        <strain evidence="7">JCM 15089</strain>
    </source>
</reference>